<organism evidence="2 3">
    <name type="scientific">Roseofilum acuticapitatum BLCC-M154</name>
    <dbReference type="NCBI Taxonomy" id="3022444"/>
    <lineage>
        <taxon>Bacteria</taxon>
        <taxon>Bacillati</taxon>
        <taxon>Cyanobacteriota</taxon>
        <taxon>Cyanophyceae</taxon>
        <taxon>Desertifilales</taxon>
        <taxon>Desertifilaceae</taxon>
        <taxon>Roseofilum</taxon>
        <taxon>Roseofilum acuticapitatum</taxon>
    </lineage>
</organism>
<evidence type="ECO:0000256" key="1">
    <source>
        <dbReference type="SAM" id="Phobius"/>
    </source>
</evidence>
<dbReference type="InterPro" id="IPR058149">
    <property type="entry name" value="Psb35"/>
</dbReference>
<protein>
    <submittedName>
        <fullName evidence="2">Uncharacterized protein</fullName>
    </submittedName>
</protein>
<keyword evidence="1" id="KW-0472">Membrane</keyword>
<dbReference type="Pfam" id="PF26623">
    <property type="entry name" value="Psb35"/>
    <property type="match status" value="1"/>
</dbReference>
<accession>A0ABT7AN84</accession>
<gene>
    <name evidence="2" type="ORF">PMG71_02840</name>
</gene>
<reference evidence="2 3" key="1">
    <citation type="submission" date="2023-01" db="EMBL/GenBank/DDBJ databases">
        <title>Novel diversity within Roseofilum (Cyanobacteria; Desertifilaceae) from marine benthic mats with descriptions of four novel species.</title>
        <authorList>
            <person name="Wang Y."/>
            <person name="Berthold D.E."/>
            <person name="Hu J."/>
            <person name="Lefler F.W."/>
            <person name="Laughinghouse H.D. IV."/>
        </authorList>
    </citation>
    <scope>NUCLEOTIDE SEQUENCE [LARGE SCALE GENOMIC DNA]</scope>
    <source>
        <strain evidence="2 3">BLCC-M154</strain>
    </source>
</reference>
<keyword evidence="1" id="KW-1133">Transmembrane helix</keyword>
<dbReference type="EMBL" id="JAQOSP010000015">
    <property type="protein sequence ID" value="MDJ1168358.1"/>
    <property type="molecule type" value="Genomic_DNA"/>
</dbReference>
<dbReference type="RefSeq" id="WP_283752122.1">
    <property type="nucleotide sequence ID" value="NZ_JAQOSP010000015.1"/>
</dbReference>
<comment type="caution">
    <text evidence="2">The sequence shown here is derived from an EMBL/GenBank/DDBJ whole genome shotgun (WGS) entry which is preliminary data.</text>
</comment>
<feature type="transmembrane region" description="Helical" evidence="1">
    <location>
        <begin position="20"/>
        <end position="41"/>
    </location>
</feature>
<dbReference type="Proteomes" id="UP001235303">
    <property type="component" value="Unassembled WGS sequence"/>
</dbReference>
<proteinExistence type="predicted"/>
<keyword evidence="3" id="KW-1185">Reference proteome</keyword>
<keyword evidence="1" id="KW-0812">Transmembrane</keyword>
<evidence type="ECO:0000313" key="2">
    <source>
        <dbReference type="EMBL" id="MDJ1168358.1"/>
    </source>
</evidence>
<dbReference type="NCBIfam" id="NF047378">
    <property type="entry name" value="photo_II_Psb35"/>
    <property type="match status" value="1"/>
</dbReference>
<evidence type="ECO:0000313" key="3">
    <source>
        <dbReference type="Proteomes" id="UP001235303"/>
    </source>
</evidence>
<sequence>MFLLSEIQASSNSLSIPLSVLLVYAGGFLAAVILGSIAWYNSTRLVGWKDKERPDIIPDLDR</sequence>
<name>A0ABT7AN84_9CYAN</name>